<dbReference type="OrthoDB" id="8969878at2"/>
<dbReference type="InterPro" id="IPR004220">
    <property type="entry name" value="5-COMe_2-OHmuconate_Isoase"/>
</dbReference>
<dbReference type="Pfam" id="PF02962">
    <property type="entry name" value="CHMI"/>
    <property type="match status" value="1"/>
</dbReference>
<evidence type="ECO:0000313" key="1">
    <source>
        <dbReference type="EMBL" id="AJG21148.1"/>
    </source>
</evidence>
<sequence length="125" mass="13092">MPHLITETTRQLADRIDFAQVFAGVHRELAGHGYAQLADLKSRLLVAEVALTGDDPEAGFIVTHLVMTNARPEPVQAAMAAVVLAHTAAAVRQAAFAGNVQVCVLHRLAAQGTYGKTVVVSPGAA</sequence>
<dbReference type="RefSeq" id="WP_052494696.1">
    <property type="nucleotide sequence ID" value="NZ_CP010536.1"/>
</dbReference>
<dbReference type="Proteomes" id="UP000031843">
    <property type="component" value="Chromosome main"/>
</dbReference>
<keyword evidence="2" id="KW-1185">Reference proteome</keyword>
<accession>A0A0C4YEE4</accession>
<dbReference type="KEGG" id="cbw:RR42_m3788"/>
<dbReference type="InterPro" id="IPR014347">
    <property type="entry name" value="Tautomerase/MIF_sf"/>
</dbReference>
<evidence type="ECO:0000313" key="2">
    <source>
        <dbReference type="Proteomes" id="UP000031843"/>
    </source>
</evidence>
<gene>
    <name evidence="1" type="ORF">RR42_m3788</name>
</gene>
<reference evidence="1 2" key="1">
    <citation type="journal article" date="2015" name="Genome Announc.">
        <title>Complete Genome Sequence of Cupriavidus basilensis 4G11, Isolated from the Oak Ridge Field Research Center Site.</title>
        <authorList>
            <person name="Ray J."/>
            <person name="Waters R.J."/>
            <person name="Skerker J.M."/>
            <person name="Kuehl J.V."/>
            <person name="Price M.N."/>
            <person name="Huang J."/>
            <person name="Chakraborty R."/>
            <person name="Arkin A.P."/>
            <person name="Deutschbauer A."/>
        </authorList>
    </citation>
    <scope>NUCLEOTIDE SEQUENCE [LARGE SCALE GENOMIC DNA]</scope>
    <source>
        <strain evidence="1">4G11</strain>
    </source>
</reference>
<name>A0A0C4YEE4_9BURK</name>
<dbReference type="Gene3D" id="3.30.429.10">
    <property type="entry name" value="Macrophage Migration Inhibitory Factor"/>
    <property type="match status" value="1"/>
</dbReference>
<dbReference type="GO" id="GO:0008704">
    <property type="term" value="F:5-carboxymethyl-2-hydroxymuconate delta-isomerase activity"/>
    <property type="evidence" value="ECO:0007669"/>
    <property type="project" value="InterPro"/>
</dbReference>
<evidence type="ECO:0008006" key="3">
    <source>
        <dbReference type="Google" id="ProtNLM"/>
    </source>
</evidence>
<dbReference type="SUPFAM" id="SSF55331">
    <property type="entry name" value="Tautomerase/MIF"/>
    <property type="match status" value="1"/>
</dbReference>
<organism evidence="1 2">
    <name type="scientific">Cupriavidus basilensis</name>
    <dbReference type="NCBI Taxonomy" id="68895"/>
    <lineage>
        <taxon>Bacteria</taxon>
        <taxon>Pseudomonadati</taxon>
        <taxon>Pseudomonadota</taxon>
        <taxon>Betaproteobacteria</taxon>
        <taxon>Burkholderiales</taxon>
        <taxon>Burkholderiaceae</taxon>
        <taxon>Cupriavidus</taxon>
    </lineage>
</organism>
<protein>
    <recommendedName>
        <fullName evidence="3">5-carboxymethyl-2-hydroxymuconate isomerase</fullName>
    </recommendedName>
</protein>
<dbReference type="STRING" id="68895.RR42_m3788"/>
<proteinExistence type="predicted"/>
<dbReference type="EMBL" id="CP010536">
    <property type="protein sequence ID" value="AJG21148.1"/>
    <property type="molecule type" value="Genomic_DNA"/>
</dbReference>
<dbReference type="AlphaFoldDB" id="A0A0C4YEE4"/>